<keyword evidence="1" id="KW-0614">Plasmid</keyword>
<gene>
    <name evidence="1" type="ORF">O4000_29055</name>
</gene>
<keyword evidence="2" id="KW-1185">Reference proteome</keyword>
<organism evidence="1 2">
    <name type="scientific">Citrobacter freundii</name>
    <dbReference type="NCBI Taxonomy" id="546"/>
    <lineage>
        <taxon>Bacteria</taxon>
        <taxon>Pseudomonadati</taxon>
        <taxon>Pseudomonadota</taxon>
        <taxon>Gammaproteobacteria</taxon>
        <taxon>Enterobacterales</taxon>
        <taxon>Enterobacteriaceae</taxon>
        <taxon>Citrobacter</taxon>
        <taxon>Citrobacter freundii complex</taxon>
    </lineage>
</organism>
<dbReference type="Gene3D" id="2.60.200.60">
    <property type="match status" value="1"/>
</dbReference>
<evidence type="ECO:0000313" key="1">
    <source>
        <dbReference type="EMBL" id="WAZ60665.1"/>
    </source>
</evidence>
<dbReference type="EMBL" id="CP114569">
    <property type="protein sequence ID" value="WAZ60665.1"/>
    <property type="molecule type" value="Genomic_DNA"/>
</dbReference>
<dbReference type="RefSeq" id="WP_071444871.1">
    <property type="nucleotide sequence ID" value="NZ_CP114569.1"/>
</dbReference>
<dbReference type="CDD" id="cd14737">
    <property type="entry name" value="PAAR_1"/>
    <property type="match status" value="1"/>
</dbReference>
<reference evidence="1" key="1">
    <citation type="submission" date="2022-12" db="EMBL/GenBank/DDBJ databases">
        <title>2953647.</title>
        <authorList>
            <person name="Hergert J."/>
            <person name="Casey R."/>
            <person name="Wagner J."/>
            <person name="Young E.L."/>
            <person name="Oakeson K.F."/>
        </authorList>
    </citation>
    <scope>NUCLEOTIDE SEQUENCE</scope>
    <source>
        <strain evidence="1">2953647</strain>
        <plasmid evidence="1">unnamed5</plasmid>
    </source>
</reference>
<dbReference type="Proteomes" id="UP001164536">
    <property type="component" value="Plasmid unnamed5"/>
</dbReference>
<protein>
    <submittedName>
        <fullName evidence="1">PAAR domain-containing protein</fullName>
    </submittedName>
</protein>
<accession>A0ABY7LD47</accession>
<geneLocation type="plasmid" evidence="1 2">
    <name>unnamed5</name>
</geneLocation>
<name>A0ABY7LD47_CITFR</name>
<evidence type="ECO:0000313" key="2">
    <source>
        <dbReference type="Proteomes" id="UP001164536"/>
    </source>
</evidence>
<sequence>MSAAGTIDSVCSGHGGFPSRKTAEAEPFLTINGKPVLVDGNLFPDHSDGNSTHSGVAVSTRPWFTINGKPIACVSDPVSCGSVVATGDDFFQVA</sequence>
<proteinExistence type="predicted"/>